<evidence type="ECO:0008006" key="4">
    <source>
        <dbReference type="Google" id="ProtNLM"/>
    </source>
</evidence>
<dbReference type="AlphaFoldDB" id="A0AB34H1W4"/>
<feature type="region of interest" description="Disordered" evidence="1">
    <location>
        <begin position="160"/>
        <end position="300"/>
    </location>
</feature>
<feature type="region of interest" description="Disordered" evidence="1">
    <location>
        <begin position="430"/>
        <end position="461"/>
    </location>
</feature>
<feature type="compositionally biased region" description="Low complexity" evidence="1">
    <location>
        <begin position="107"/>
        <end position="129"/>
    </location>
</feature>
<feature type="compositionally biased region" description="Basic and acidic residues" evidence="1">
    <location>
        <begin position="65"/>
        <end position="88"/>
    </location>
</feature>
<feature type="compositionally biased region" description="Basic and acidic residues" evidence="1">
    <location>
        <begin position="33"/>
        <end position="44"/>
    </location>
</feature>
<dbReference type="EMBL" id="JAIQCJ010002014">
    <property type="protein sequence ID" value="KAJ8785427.1"/>
    <property type="molecule type" value="Genomic_DNA"/>
</dbReference>
<keyword evidence="3" id="KW-1185">Reference proteome</keyword>
<dbReference type="GO" id="GO:0051726">
    <property type="term" value="P:regulation of cell cycle"/>
    <property type="evidence" value="ECO:0007669"/>
    <property type="project" value="InterPro"/>
</dbReference>
<dbReference type="PANTHER" id="PTHR32193:SF3">
    <property type="entry name" value="REGULATOR OF CELL CYCLE RGCC"/>
    <property type="match status" value="1"/>
</dbReference>
<name>A0AB34H1W4_ESCRO</name>
<reference evidence="2 3" key="1">
    <citation type="submission" date="2022-11" db="EMBL/GenBank/DDBJ databases">
        <title>Whole genome sequence of Eschrichtius robustus ER-17-0199.</title>
        <authorList>
            <person name="Bruniche-Olsen A."/>
            <person name="Black A.N."/>
            <person name="Fields C.J."/>
            <person name="Walden K."/>
            <person name="Dewoody J.A."/>
        </authorList>
    </citation>
    <scope>NUCLEOTIDE SEQUENCE [LARGE SCALE GENOMIC DNA]</scope>
    <source>
        <strain evidence="2">ER-17-0199</strain>
        <tissue evidence="2">Blubber</tissue>
    </source>
</reference>
<dbReference type="PANTHER" id="PTHR32193">
    <property type="entry name" value="REGULATOR OF CELL CYCLE RGCC"/>
    <property type="match status" value="1"/>
</dbReference>
<feature type="compositionally biased region" description="Pro residues" evidence="1">
    <location>
        <begin position="21"/>
        <end position="31"/>
    </location>
</feature>
<comment type="caution">
    <text evidence="2">The sequence shown here is derived from an EMBL/GenBank/DDBJ whole genome shotgun (WGS) entry which is preliminary data.</text>
</comment>
<proteinExistence type="predicted"/>
<dbReference type="Pfam" id="PF15151">
    <property type="entry name" value="RGCC"/>
    <property type="match status" value="2"/>
</dbReference>
<protein>
    <recommendedName>
        <fullName evidence="4">Regulator of cell cycle RGCC</fullName>
    </recommendedName>
</protein>
<dbReference type="GO" id="GO:0030295">
    <property type="term" value="F:protein kinase activator activity"/>
    <property type="evidence" value="ECO:0007669"/>
    <property type="project" value="TreeGrafter"/>
</dbReference>
<feature type="compositionally biased region" description="Low complexity" evidence="1">
    <location>
        <begin position="169"/>
        <end position="180"/>
    </location>
</feature>
<dbReference type="GO" id="GO:0005737">
    <property type="term" value="C:cytoplasm"/>
    <property type="evidence" value="ECO:0007669"/>
    <property type="project" value="TreeGrafter"/>
</dbReference>
<dbReference type="Proteomes" id="UP001159641">
    <property type="component" value="Unassembled WGS sequence"/>
</dbReference>
<feature type="region of interest" description="Disordered" evidence="1">
    <location>
        <begin position="1"/>
        <end position="129"/>
    </location>
</feature>
<evidence type="ECO:0000313" key="2">
    <source>
        <dbReference type="EMBL" id="KAJ8785427.1"/>
    </source>
</evidence>
<accession>A0AB34H1W4</accession>
<dbReference type="GO" id="GO:0019901">
    <property type="term" value="F:protein kinase binding"/>
    <property type="evidence" value="ECO:0007669"/>
    <property type="project" value="TreeGrafter"/>
</dbReference>
<dbReference type="InterPro" id="IPR029252">
    <property type="entry name" value="RGCC"/>
</dbReference>
<sequence>MGDRGVPGAAAGTDPAARLPWPRPGPPPPAAIRPRDCGWLRPGKDLAGGRTAQAAARRERSRARGQAERDEARRGDGRPQRERLHDPRAQTSQDPPTRAGPSPSMKPPAAQGSPAAAAAAAPALDSADAGDLSDALCEFDAVLADFASPFHDRHFHYEEHLERMKRRSSASVSDSSGFSDSESKCGPAGEGAGALRTPRTRPAEERSGLGAQFAYRGRAELAPKLSAVSRTPGVSGAAGPAGTRPLRMGSGRLLEGRLVYLPPAGVRRQEGRSGRTPGTPARPSRGSPSSSPSPFFPLSAVSSEDVEQVPQAWGADSLYRNSFSFSDEKLNSPTDSTPALLSPAVPPRKAKLGDTKELEDFIADLDRTLATCLGQEVTSQGFFRFSNRTLVAQKEILRVCEARRSGSFHHKGEASESSEDLMKSATEFAAGEARDATHLPPGHSHSHPKNAFGLISGQVRN</sequence>
<gene>
    <name evidence="2" type="ORF">J1605_007024</name>
</gene>
<evidence type="ECO:0000313" key="3">
    <source>
        <dbReference type="Proteomes" id="UP001159641"/>
    </source>
</evidence>
<organism evidence="2 3">
    <name type="scientific">Eschrichtius robustus</name>
    <name type="common">California gray whale</name>
    <name type="synonym">Eschrichtius gibbosus</name>
    <dbReference type="NCBI Taxonomy" id="9764"/>
    <lineage>
        <taxon>Eukaryota</taxon>
        <taxon>Metazoa</taxon>
        <taxon>Chordata</taxon>
        <taxon>Craniata</taxon>
        <taxon>Vertebrata</taxon>
        <taxon>Euteleostomi</taxon>
        <taxon>Mammalia</taxon>
        <taxon>Eutheria</taxon>
        <taxon>Laurasiatheria</taxon>
        <taxon>Artiodactyla</taxon>
        <taxon>Whippomorpha</taxon>
        <taxon>Cetacea</taxon>
        <taxon>Mysticeti</taxon>
        <taxon>Eschrichtiidae</taxon>
        <taxon>Eschrichtius</taxon>
    </lineage>
</organism>
<evidence type="ECO:0000256" key="1">
    <source>
        <dbReference type="SAM" id="MobiDB-lite"/>
    </source>
</evidence>
<feature type="compositionally biased region" description="Low complexity" evidence="1">
    <location>
        <begin position="277"/>
        <end position="300"/>
    </location>
</feature>